<accession>E8R3P5</accession>
<dbReference type="Gene3D" id="3.20.20.80">
    <property type="entry name" value="Glycosidases"/>
    <property type="match status" value="1"/>
</dbReference>
<dbReference type="EC" id="5.4.99.16" evidence="3"/>
<dbReference type="Pfam" id="PF00128">
    <property type="entry name" value="Alpha-amylase"/>
    <property type="match status" value="1"/>
</dbReference>
<evidence type="ECO:0000256" key="3">
    <source>
        <dbReference type="ARBA" id="ARBA00012619"/>
    </source>
</evidence>
<dbReference type="InterPro" id="IPR032091">
    <property type="entry name" value="Malt_amylase-like_C"/>
</dbReference>
<feature type="domain" description="Glycosyl hydrolase family 13 catalytic" evidence="8">
    <location>
        <begin position="15"/>
        <end position="413"/>
    </location>
</feature>
<keyword evidence="6 9" id="KW-0413">Isomerase</keyword>
<dbReference type="SMART" id="SM00642">
    <property type="entry name" value="Aamy"/>
    <property type="match status" value="1"/>
</dbReference>
<dbReference type="Pfam" id="PF16657">
    <property type="entry name" value="Malt_amylase_C"/>
    <property type="match status" value="1"/>
</dbReference>
<dbReference type="InterPro" id="IPR012810">
    <property type="entry name" value="TreS/a-amylase_N"/>
</dbReference>
<dbReference type="KEGG" id="ipa:Isop_2050"/>
<gene>
    <name evidence="9" type="ordered locus">Isop_2050</name>
</gene>
<dbReference type="Proteomes" id="UP000008631">
    <property type="component" value="Chromosome"/>
</dbReference>
<comment type="catalytic activity">
    <reaction evidence="1">
        <text>D-maltose = alpha,alpha-trehalose</text>
        <dbReference type="Rhea" id="RHEA:15145"/>
        <dbReference type="ChEBI" id="CHEBI:16551"/>
        <dbReference type="ChEBI" id="CHEBI:17306"/>
        <dbReference type="EC" id="5.4.99.16"/>
    </reaction>
</comment>
<name>E8R3P5_ISOPI</name>
<organism evidence="9 10">
    <name type="scientific">Isosphaera pallida (strain ATCC 43644 / DSM 9630 / IS1B)</name>
    <dbReference type="NCBI Taxonomy" id="575540"/>
    <lineage>
        <taxon>Bacteria</taxon>
        <taxon>Pseudomonadati</taxon>
        <taxon>Planctomycetota</taxon>
        <taxon>Planctomycetia</taxon>
        <taxon>Isosphaerales</taxon>
        <taxon>Isosphaeraceae</taxon>
        <taxon>Isosphaera</taxon>
    </lineage>
</organism>
<evidence type="ECO:0000313" key="10">
    <source>
        <dbReference type="Proteomes" id="UP000008631"/>
    </source>
</evidence>
<dbReference type="GO" id="GO:0046872">
    <property type="term" value="F:metal ion binding"/>
    <property type="evidence" value="ECO:0007669"/>
    <property type="project" value="UniProtKB-KW"/>
</dbReference>
<dbReference type="OrthoDB" id="9805159at2"/>
<dbReference type="AlphaFoldDB" id="E8R3P5"/>
<sequence length="549" mass="64088">MNSDPQWYKDAIFYEVYVRGFFDSTGDGNGDLPGLTARLDYLRDLGVDCLWLMPIYASPLKDDGYDISDFRKIHPTIGTVEQFEELTKAAHARGMRIIADLVVNHTSDQHAWFQEARRDPNSPKRNYYVWSDTDQKYQGVRIIFKDTETSNWTWDPVARQYYWHRFFSHQPDLNYDNPEVRREMLDIVRFWLERGIDGFRVDAVPYLIEREGTSCENLPETHEFLKELRAFVDQVKPGSVLLAEANQWPADLVPYFGNGDEFHMAFNFPLMPRLFMAIRKEDRQPIEDIMNQMPSIPSICQWALFLRNHDELTLEMVTDEDRDYMYREYANDPRMRLNLGIRRRLAPLMNNGRRQMELLNSLLLSLPGSPVLYYGDEIGMGDNIHLGDRNGVRTPMQWSGDRNAGFSTADPSMLYQPVILDPIYNYQAVNVEAQSRAPTSLLNWLKRLIRVRREYRVFGRGDLRFVPSANKAIVAYLRTWENEHVLIVNNLSRYAQPVQFDLNSQGYQGWTPVEMIGGVRFPTIGELPYFLSLGPHGFYWFKLDPPLSP</sequence>
<dbReference type="InterPro" id="IPR045857">
    <property type="entry name" value="O16G_dom_2"/>
</dbReference>
<dbReference type="InterPro" id="IPR017853">
    <property type="entry name" value="GH"/>
</dbReference>
<evidence type="ECO:0000256" key="7">
    <source>
        <dbReference type="ARBA" id="ARBA00031378"/>
    </source>
</evidence>
<dbReference type="PANTHER" id="PTHR10357">
    <property type="entry name" value="ALPHA-AMYLASE FAMILY MEMBER"/>
    <property type="match status" value="1"/>
</dbReference>
<evidence type="ECO:0000256" key="6">
    <source>
        <dbReference type="ARBA" id="ARBA00023235"/>
    </source>
</evidence>
<keyword evidence="10" id="KW-1185">Reference proteome</keyword>
<dbReference type="SUPFAM" id="SSF51011">
    <property type="entry name" value="Glycosyl hydrolase domain"/>
    <property type="match status" value="1"/>
</dbReference>
<dbReference type="CDD" id="cd11334">
    <property type="entry name" value="AmyAc_TreS"/>
    <property type="match status" value="1"/>
</dbReference>
<dbReference type="HOGENOM" id="CLU_006462_2_3_0"/>
<dbReference type="InterPro" id="IPR006047">
    <property type="entry name" value="GH13_cat_dom"/>
</dbReference>
<dbReference type="FunFam" id="3.20.20.80:FF:000055">
    <property type="entry name" value="Trehalose synthase"/>
    <property type="match status" value="1"/>
</dbReference>
<dbReference type="GO" id="GO:0005975">
    <property type="term" value="P:carbohydrate metabolic process"/>
    <property type="evidence" value="ECO:0007669"/>
    <property type="project" value="InterPro"/>
</dbReference>
<dbReference type="GO" id="GO:0047471">
    <property type="term" value="F:maltose alpha-D-glucosyltransferase activity"/>
    <property type="evidence" value="ECO:0007669"/>
    <property type="project" value="UniProtKB-EC"/>
</dbReference>
<reference key="1">
    <citation type="submission" date="2010-11" db="EMBL/GenBank/DDBJ databases">
        <title>The complete sequence of chromosome of Isophaera pallida ATCC 43644.</title>
        <authorList>
            <consortium name="US DOE Joint Genome Institute (JGI-PGF)"/>
            <person name="Lucas S."/>
            <person name="Copeland A."/>
            <person name="Lapidus A."/>
            <person name="Bruce D."/>
            <person name="Goodwin L."/>
            <person name="Pitluck S."/>
            <person name="Kyrpides N."/>
            <person name="Mavromatis K."/>
            <person name="Pagani I."/>
            <person name="Ivanova N."/>
            <person name="Saunders E."/>
            <person name="Brettin T."/>
            <person name="Detter J.C."/>
            <person name="Han C."/>
            <person name="Tapia R."/>
            <person name="Land M."/>
            <person name="Hauser L."/>
            <person name="Markowitz V."/>
            <person name="Cheng J.-F."/>
            <person name="Hugenholtz P."/>
            <person name="Woyke T."/>
            <person name="Wu D."/>
            <person name="Eisen J.A."/>
        </authorList>
    </citation>
    <scope>NUCLEOTIDE SEQUENCE</scope>
    <source>
        <strain>ATCC 43644</strain>
    </source>
</reference>
<evidence type="ECO:0000259" key="8">
    <source>
        <dbReference type="SMART" id="SM00642"/>
    </source>
</evidence>
<evidence type="ECO:0000256" key="5">
    <source>
        <dbReference type="ARBA" id="ARBA00022837"/>
    </source>
</evidence>
<keyword evidence="4" id="KW-0479">Metal-binding</keyword>
<dbReference type="STRING" id="575540.Isop_2050"/>
<protein>
    <recommendedName>
        <fullName evidence="3">maltose alpha-D-glucosyltransferase</fullName>
        <ecNumber evidence="3">5.4.99.16</ecNumber>
    </recommendedName>
    <alternativeName>
        <fullName evidence="7">Maltose alpha-D-glucosyltransferase</fullName>
    </alternativeName>
</protein>
<dbReference type="EMBL" id="CP002353">
    <property type="protein sequence ID" value="ADV62630.1"/>
    <property type="molecule type" value="Genomic_DNA"/>
</dbReference>
<dbReference type="SUPFAM" id="SSF51445">
    <property type="entry name" value="(Trans)glycosidases"/>
    <property type="match status" value="1"/>
</dbReference>
<evidence type="ECO:0000256" key="1">
    <source>
        <dbReference type="ARBA" id="ARBA00001595"/>
    </source>
</evidence>
<comment type="similarity">
    <text evidence="2">Belongs to the glycosyl hydrolase 13 family. TreS subfamily.</text>
</comment>
<evidence type="ECO:0000256" key="4">
    <source>
        <dbReference type="ARBA" id="ARBA00022723"/>
    </source>
</evidence>
<dbReference type="InterPro" id="IPR013780">
    <property type="entry name" value="Glyco_hydro_b"/>
</dbReference>
<dbReference type="Gene3D" id="2.60.40.1180">
    <property type="entry name" value="Golgi alpha-mannosidase II"/>
    <property type="match status" value="1"/>
</dbReference>
<dbReference type="FunCoup" id="E8R3P5">
    <property type="interactions" value="330"/>
</dbReference>
<dbReference type="eggNOG" id="COG0366">
    <property type="taxonomic scope" value="Bacteria"/>
</dbReference>
<dbReference type="Gene3D" id="3.90.400.10">
    <property type="entry name" value="Oligo-1,6-glucosidase, Domain 2"/>
    <property type="match status" value="1"/>
</dbReference>
<evidence type="ECO:0000256" key="2">
    <source>
        <dbReference type="ARBA" id="ARBA00005496"/>
    </source>
</evidence>
<keyword evidence="5" id="KW-0106">Calcium</keyword>
<dbReference type="RefSeq" id="WP_013564918.1">
    <property type="nucleotide sequence ID" value="NC_014962.1"/>
</dbReference>
<dbReference type="InParanoid" id="E8R3P5"/>
<proteinExistence type="inferred from homology"/>
<reference evidence="9 10" key="2">
    <citation type="journal article" date="2011" name="Stand. Genomic Sci.">
        <title>Complete genome sequence of Isosphaera pallida type strain (IS1B).</title>
        <authorList>
            <consortium name="US DOE Joint Genome Institute (JGI-PGF)"/>
            <person name="Goker M."/>
            <person name="Cleland D."/>
            <person name="Saunders E."/>
            <person name="Lapidus A."/>
            <person name="Nolan M."/>
            <person name="Lucas S."/>
            <person name="Hammon N."/>
            <person name="Deshpande S."/>
            <person name="Cheng J.F."/>
            <person name="Tapia R."/>
            <person name="Han C."/>
            <person name="Goodwin L."/>
            <person name="Pitluck S."/>
            <person name="Liolios K."/>
            <person name="Pagani I."/>
            <person name="Ivanova N."/>
            <person name="Mavromatis K."/>
            <person name="Pati A."/>
            <person name="Chen A."/>
            <person name="Palaniappan K."/>
            <person name="Land M."/>
            <person name="Hauser L."/>
            <person name="Chang Y.J."/>
            <person name="Jeffries C.D."/>
            <person name="Detter J.C."/>
            <person name="Beck B."/>
            <person name="Woyke T."/>
            <person name="Bristow J."/>
            <person name="Eisen J.A."/>
            <person name="Markowitz V."/>
            <person name="Hugenholtz P."/>
            <person name="Kyrpides N.C."/>
            <person name="Klenk H.P."/>
        </authorList>
    </citation>
    <scope>NUCLEOTIDE SEQUENCE [LARGE SCALE GENOMIC DNA]</scope>
    <source>
        <strain evidence="10">ATCC 43644 / DSM 9630 / IS1B</strain>
    </source>
</reference>
<dbReference type="PANTHER" id="PTHR10357:SF219">
    <property type="entry name" value="MALTOSE ALPHA-D-GLUCOSYLTRANSFERASE"/>
    <property type="match status" value="1"/>
</dbReference>
<dbReference type="NCBIfam" id="TIGR02456">
    <property type="entry name" value="treS_nterm"/>
    <property type="match status" value="1"/>
</dbReference>
<evidence type="ECO:0000313" key="9">
    <source>
        <dbReference type="EMBL" id="ADV62630.1"/>
    </source>
</evidence>